<dbReference type="GO" id="GO:0047804">
    <property type="term" value="F:cysteine-S-conjugate beta-lyase activity"/>
    <property type="evidence" value="ECO:0007669"/>
    <property type="project" value="UniProtKB-EC"/>
</dbReference>
<dbReference type="FunFam" id="3.40.640.10:FF:000046">
    <property type="entry name" value="Cystathionine gamma-lyase"/>
    <property type="match status" value="1"/>
</dbReference>
<dbReference type="GO" id="GO:0030170">
    <property type="term" value="F:pyridoxal phosphate binding"/>
    <property type="evidence" value="ECO:0007669"/>
    <property type="project" value="InterPro"/>
</dbReference>
<accession>A0AAW9DRP9</accession>
<evidence type="ECO:0000256" key="1">
    <source>
        <dbReference type="ARBA" id="ARBA00001933"/>
    </source>
</evidence>
<protein>
    <submittedName>
        <fullName evidence="10">Cystathionine beta-lyase</fullName>
        <ecNumber evidence="10">4.4.1.13</ecNumber>
    </submittedName>
</protein>
<sequence>MSTNRFETRLGLSGRRPVKSHGYVNPKLVRGSTVLYPNCADRREIGKRRLEQAEIYGLYGTETHFALESMIAEIEGGTHCQIVSSGLAAITVPLLAYLKAGDRILVPDSVYGPTRRFCDATLSKFGVTTTYYDPMIVERDLRAMLTAEAKVVFVESPGSHTFEVQDVPMICRVTHDFGGKVFMDNTWGIRNFMPFSHGVDVSIQALTKYIGGHSDIILGAITVASEEDWSWLRAGALDLGQYASPDDCWLALRGARTLNVRLDAQEANALRIAEWMSTRPEVQKVLHPALPSCVGHEFWKRDFSGSCGLFGVVFQPDFDYQAVVAMVDSLQLFGIGASWGGYESLALPTSFTITRSRNTGEFGGEMLRLQIGLEHVEDLIDDLVAGLAVLRSQQRTHVASAPCFADEMLDLYGNEPKI</sequence>
<name>A0AAW9DRP9_ACIAO</name>
<evidence type="ECO:0000256" key="9">
    <source>
        <dbReference type="RuleBase" id="RU362118"/>
    </source>
</evidence>
<dbReference type="PIRSF" id="PIRSF001434">
    <property type="entry name" value="CGS"/>
    <property type="match status" value="1"/>
</dbReference>
<dbReference type="InterPro" id="IPR015421">
    <property type="entry name" value="PyrdxlP-dep_Trfase_major"/>
</dbReference>
<comment type="cofactor">
    <cofactor evidence="1 9">
        <name>pyridoxal 5'-phosphate</name>
        <dbReference type="ChEBI" id="CHEBI:597326"/>
    </cofactor>
</comment>
<keyword evidence="3 8" id="KW-0663">Pyridoxal phosphate</keyword>
<gene>
    <name evidence="10" type="primary">metC</name>
    <name evidence="10" type="ORF">SIL87_11060</name>
</gene>
<dbReference type="NCBIfam" id="TIGR01324">
    <property type="entry name" value="cysta_beta_ly_B"/>
    <property type="match status" value="1"/>
</dbReference>
<dbReference type="Proteomes" id="UP001279553">
    <property type="component" value="Unassembled WGS sequence"/>
</dbReference>
<dbReference type="PROSITE" id="PS00868">
    <property type="entry name" value="CYS_MET_METAB_PP"/>
    <property type="match status" value="1"/>
</dbReference>
<comment type="catalytic activity">
    <reaction evidence="6">
        <text>L,L-cystathionine + H2O = L-homocysteine + pyruvate + NH4(+)</text>
        <dbReference type="Rhea" id="RHEA:13965"/>
        <dbReference type="ChEBI" id="CHEBI:15361"/>
        <dbReference type="ChEBI" id="CHEBI:15377"/>
        <dbReference type="ChEBI" id="CHEBI:28938"/>
        <dbReference type="ChEBI" id="CHEBI:58161"/>
        <dbReference type="ChEBI" id="CHEBI:58199"/>
    </reaction>
</comment>
<evidence type="ECO:0000256" key="8">
    <source>
        <dbReference type="PIRSR" id="PIRSR001434-2"/>
    </source>
</evidence>
<evidence type="ECO:0000256" key="6">
    <source>
        <dbReference type="ARBA" id="ARBA00047517"/>
    </source>
</evidence>
<dbReference type="InterPro" id="IPR054542">
    <property type="entry name" value="Cys_met_metab_PP"/>
</dbReference>
<dbReference type="RefSeq" id="WP_319614228.1">
    <property type="nucleotide sequence ID" value="NZ_JAWXYB010000018.1"/>
</dbReference>
<dbReference type="InterPro" id="IPR000277">
    <property type="entry name" value="Cys/Met-Metab_PyrdxlP-dep_enz"/>
</dbReference>
<reference evidence="10 11" key="1">
    <citation type="submission" date="2023-11" db="EMBL/GenBank/DDBJ databases">
        <title>MicrobeMod: A computational toolkit for identifying prokaryotic methylation and restriction-modification with nanopore sequencing.</title>
        <authorList>
            <person name="Crits-Christoph A."/>
            <person name="Kang S.C."/>
            <person name="Lee H."/>
            <person name="Ostrov N."/>
        </authorList>
    </citation>
    <scope>NUCLEOTIDE SEQUENCE [LARGE SCALE GENOMIC DNA]</scope>
    <source>
        <strain evidence="10 11">DSMZ 700</strain>
    </source>
</reference>
<evidence type="ECO:0000256" key="5">
    <source>
        <dbReference type="ARBA" id="ARBA00046315"/>
    </source>
</evidence>
<dbReference type="EMBL" id="JAWXYB010000018">
    <property type="protein sequence ID" value="MDX5931306.1"/>
    <property type="molecule type" value="Genomic_DNA"/>
</dbReference>
<comment type="catalytic activity">
    <reaction evidence="7">
        <text>an S-substituted L-cysteine + H2O = a thiol + pyruvate + NH4(+)</text>
        <dbReference type="Rhea" id="RHEA:18121"/>
        <dbReference type="ChEBI" id="CHEBI:15361"/>
        <dbReference type="ChEBI" id="CHEBI:15377"/>
        <dbReference type="ChEBI" id="CHEBI:28938"/>
        <dbReference type="ChEBI" id="CHEBI:29256"/>
        <dbReference type="ChEBI" id="CHEBI:58717"/>
        <dbReference type="EC" id="4.4.1.13"/>
    </reaction>
</comment>
<comment type="caution">
    <text evidence="10">The sequence shown here is derived from an EMBL/GenBank/DDBJ whole genome shotgun (WGS) entry which is preliminary data.</text>
</comment>
<evidence type="ECO:0000256" key="7">
    <source>
        <dbReference type="ARBA" id="ARBA00047625"/>
    </source>
</evidence>
<dbReference type="SUPFAM" id="SSF53383">
    <property type="entry name" value="PLP-dependent transferases"/>
    <property type="match status" value="1"/>
</dbReference>
<evidence type="ECO:0000313" key="11">
    <source>
        <dbReference type="Proteomes" id="UP001279553"/>
    </source>
</evidence>
<evidence type="ECO:0000256" key="3">
    <source>
        <dbReference type="ARBA" id="ARBA00022898"/>
    </source>
</evidence>
<proteinExistence type="inferred from homology"/>
<dbReference type="PANTHER" id="PTHR43500:SF1">
    <property type="entry name" value="CYSTATHIONINE BETA-LYASE-RELATED"/>
    <property type="match status" value="1"/>
</dbReference>
<comment type="pathway">
    <text evidence="5">Amino-acid biosynthesis; L-methionine biosynthesis via de novo pathway; L-homocysteine from L-cystathionine: step 1/1.</text>
</comment>
<dbReference type="Gene3D" id="3.90.1150.10">
    <property type="entry name" value="Aspartate Aminotransferase, domain 1"/>
    <property type="match status" value="1"/>
</dbReference>
<dbReference type="Pfam" id="PF01053">
    <property type="entry name" value="Cys_Met_Meta_PP"/>
    <property type="match status" value="1"/>
</dbReference>
<dbReference type="EC" id="4.4.1.13" evidence="10"/>
<evidence type="ECO:0000256" key="4">
    <source>
        <dbReference type="ARBA" id="ARBA00023239"/>
    </source>
</evidence>
<evidence type="ECO:0000256" key="2">
    <source>
        <dbReference type="ARBA" id="ARBA00009077"/>
    </source>
</evidence>
<organism evidence="10 11">
    <name type="scientific">Acidiphilium acidophilum</name>
    <name type="common">Thiobacillus acidophilus</name>
    <dbReference type="NCBI Taxonomy" id="76588"/>
    <lineage>
        <taxon>Bacteria</taxon>
        <taxon>Pseudomonadati</taxon>
        <taxon>Pseudomonadota</taxon>
        <taxon>Alphaproteobacteria</taxon>
        <taxon>Acetobacterales</taxon>
        <taxon>Acidocellaceae</taxon>
        <taxon>Acidiphilium</taxon>
    </lineage>
</organism>
<dbReference type="AlphaFoldDB" id="A0AAW9DRP9"/>
<dbReference type="PANTHER" id="PTHR43500">
    <property type="entry name" value="CYSTATHIONINE BETA-LYASE-RELATED"/>
    <property type="match status" value="1"/>
</dbReference>
<dbReference type="GO" id="GO:0019346">
    <property type="term" value="P:transsulfuration"/>
    <property type="evidence" value="ECO:0007669"/>
    <property type="project" value="InterPro"/>
</dbReference>
<dbReference type="GO" id="GO:0019450">
    <property type="term" value="P:L-cysteine catabolic process to pyruvate"/>
    <property type="evidence" value="ECO:0007669"/>
    <property type="project" value="TreeGrafter"/>
</dbReference>
<dbReference type="InterPro" id="IPR015424">
    <property type="entry name" value="PyrdxlP-dep_Trfase"/>
</dbReference>
<evidence type="ECO:0000313" key="10">
    <source>
        <dbReference type="EMBL" id="MDX5931306.1"/>
    </source>
</evidence>
<feature type="modified residue" description="N6-(pyridoxal phosphate)lysine" evidence="8">
    <location>
        <position position="208"/>
    </location>
</feature>
<dbReference type="InterPro" id="IPR006233">
    <property type="entry name" value="Cys_b_lyase_bac"/>
</dbReference>
<comment type="similarity">
    <text evidence="2 9">Belongs to the trans-sulfuration enzymes family.</text>
</comment>
<dbReference type="Gene3D" id="3.40.640.10">
    <property type="entry name" value="Type I PLP-dependent aspartate aminotransferase-like (Major domain)"/>
    <property type="match status" value="1"/>
</dbReference>
<keyword evidence="4 10" id="KW-0456">Lyase</keyword>
<keyword evidence="11" id="KW-1185">Reference proteome</keyword>
<dbReference type="InterPro" id="IPR015422">
    <property type="entry name" value="PyrdxlP-dep_Trfase_small"/>
</dbReference>